<dbReference type="EMBL" id="VLLF01000001">
    <property type="protein sequence ID" value="TWI92556.1"/>
    <property type="molecule type" value="Genomic_DNA"/>
</dbReference>
<name>A0A562TI57_9HYPH</name>
<organism evidence="1 2">
    <name type="scientific">Roseibium hamelinense</name>
    <dbReference type="NCBI Taxonomy" id="150831"/>
    <lineage>
        <taxon>Bacteria</taxon>
        <taxon>Pseudomonadati</taxon>
        <taxon>Pseudomonadota</taxon>
        <taxon>Alphaproteobacteria</taxon>
        <taxon>Hyphomicrobiales</taxon>
        <taxon>Stappiaceae</taxon>
        <taxon>Roseibium</taxon>
    </lineage>
</organism>
<evidence type="ECO:0000313" key="2">
    <source>
        <dbReference type="Proteomes" id="UP000320593"/>
    </source>
</evidence>
<dbReference type="Gene3D" id="3.40.190.10">
    <property type="entry name" value="Periplasmic binding protein-like II"/>
    <property type="match status" value="2"/>
</dbReference>
<sequence length="176" mass="19684">MLVNLDQGTSDLDCGAAKNASREQRFIFSSQPLYSVFHVVGVRASEAPPAQSFEDLSKHGSPIVALRGAGVTRFLERKMAGNEKPILVQTPDEALHLVAEGRVKAFYYHSLGLNYYLDQEWKDKGLIVAPAKFHSYDHWVMFSRHLPEDVVVMLDAAISHLVETGAVEKILKRYTN</sequence>
<dbReference type="AlphaFoldDB" id="A0A562TI57"/>
<comment type="caution">
    <text evidence="1">The sequence shown here is derived from an EMBL/GenBank/DDBJ whole genome shotgun (WGS) entry which is preliminary data.</text>
</comment>
<dbReference type="Proteomes" id="UP000320593">
    <property type="component" value="Unassembled WGS sequence"/>
</dbReference>
<gene>
    <name evidence="1" type="ORF">JM93_00098</name>
</gene>
<keyword evidence="2" id="KW-1185">Reference proteome</keyword>
<accession>A0A562TI57</accession>
<protein>
    <submittedName>
        <fullName evidence="1">Extracellular solute-binding protein (Family 3)</fullName>
    </submittedName>
</protein>
<evidence type="ECO:0000313" key="1">
    <source>
        <dbReference type="EMBL" id="TWI92556.1"/>
    </source>
</evidence>
<dbReference type="SUPFAM" id="SSF53850">
    <property type="entry name" value="Periplasmic binding protein-like II"/>
    <property type="match status" value="1"/>
</dbReference>
<proteinExistence type="predicted"/>
<reference evidence="1 2" key="1">
    <citation type="submission" date="2019-07" db="EMBL/GenBank/DDBJ databases">
        <title>Genomic Encyclopedia of Archaeal and Bacterial Type Strains, Phase II (KMG-II): from individual species to whole genera.</title>
        <authorList>
            <person name="Goeker M."/>
        </authorList>
    </citation>
    <scope>NUCLEOTIDE SEQUENCE [LARGE SCALE GENOMIC DNA]</scope>
    <source>
        <strain evidence="1 2">ATCC BAA-252</strain>
    </source>
</reference>